<dbReference type="EMBL" id="HBGW01040191">
    <property type="protein sequence ID" value="CAD9564829.1"/>
    <property type="molecule type" value="Transcribed_RNA"/>
</dbReference>
<feature type="region of interest" description="Disordered" evidence="4">
    <location>
        <begin position="1"/>
        <end position="27"/>
    </location>
</feature>
<feature type="region of interest" description="Disordered" evidence="4">
    <location>
        <begin position="611"/>
        <end position="641"/>
    </location>
</feature>
<accession>A0A7S2K310</accession>
<dbReference type="InterPro" id="IPR002110">
    <property type="entry name" value="Ankyrin_rpt"/>
</dbReference>
<evidence type="ECO:0000256" key="2">
    <source>
        <dbReference type="ARBA" id="ARBA00023043"/>
    </source>
</evidence>
<name>A0A7S2K310_9DINO</name>
<dbReference type="Gene3D" id="1.25.40.20">
    <property type="entry name" value="Ankyrin repeat-containing domain"/>
    <property type="match status" value="2"/>
</dbReference>
<dbReference type="SUPFAM" id="SSF48403">
    <property type="entry name" value="Ankyrin repeat"/>
    <property type="match status" value="1"/>
</dbReference>
<feature type="repeat" description="ANK" evidence="3">
    <location>
        <begin position="428"/>
        <end position="460"/>
    </location>
</feature>
<evidence type="ECO:0000256" key="3">
    <source>
        <dbReference type="PROSITE-ProRule" id="PRU00023"/>
    </source>
</evidence>
<dbReference type="InterPro" id="IPR036770">
    <property type="entry name" value="Ankyrin_rpt-contain_sf"/>
</dbReference>
<protein>
    <recommendedName>
        <fullName evidence="6">Ankyrin repeat domain-containing protein</fullName>
    </recommendedName>
</protein>
<proteinExistence type="predicted"/>
<evidence type="ECO:0000313" key="5">
    <source>
        <dbReference type="EMBL" id="CAD9564829.1"/>
    </source>
</evidence>
<dbReference type="AlphaFoldDB" id="A0A7S2K310"/>
<evidence type="ECO:0000256" key="4">
    <source>
        <dbReference type="SAM" id="MobiDB-lite"/>
    </source>
</evidence>
<dbReference type="Pfam" id="PF00023">
    <property type="entry name" value="Ank"/>
    <property type="match status" value="1"/>
</dbReference>
<dbReference type="PANTHER" id="PTHR24123:SF33">
    <property type="entry name" value="PROTEIN HOS4"/>
    <property type="match status" value="1"/>
</dbReference>
<dbReference type="Pfam" id="PF12796">
    <property type="entry name" value="Ank_2"/>
    <property type="match status" value="1"/>
</dbReference>
<keyword evidence="1" id="KW-0677">Repeat</keyword>
<sequence length="641" mass="69511">MGNRCGSPHSTLCCDTSSDDSEVETPRARRSPSFVCTMAFPMYVARTADVVLMTEVLPHQRLIADGVLTAFDPGSGVAAFVSHQWSSRDHPDPTFQQFKVMQDVCRCASEGTLRVENDLFTSVQFGAAAPVQASDLSGFGGEFYLWYDFFAVPQRKAGAARDELTDLNSDMRKAIASIPAYIERSRYFLVLAPEVEHADAPGRFLGYSSWKGRGWCRMERMTRVLSPGCTHMLLARCGGLLLEIGAQDCLFDPVGEGRFSVETDKEHLLPVVEGLLAQRLWELRHDGLLSDYRKLRSLQPMFLRGLLPSGHVSGHARALMAGVPQVGEDPLACFLRAYALEDDDASEQPQARFDEGLLRAAATGDAPVVRMLLDSAANLEVEERFDALAFGVSRGMRALHHASVNGHVAAVASLLESRAQLNCSDRTMGSAPLAFASSNTSPAVLRLLLQHNADVNATNFLGISALGVAAMFGREANVRELLAAGARPGFVSLLVACWNGGGADVVGMLLRASGCADPNHRLVFRWSNPLHLYFTLRALPHRLWGARGHLSTFAFHLDGSTPLHTAAMFNNIAEARALLRGGARADAKNARGATPADVAIAFGVPPQQRKHFAALARSATPDSSPRSPGRQSPRSHEFNPR</sequence>
<organism evidence="5">
    <name type="scientific">Zooxanthella nutricula</name>
    <dbReference type="NCBI Taxonomy" id="1333877"/>
    <lineage>
        <taxon>Eukaryota</taxon>
        <taxon>Sar</taxon>
        <taxon>Alveolata</taxon>
        <taxon>Dinophyceae</taxon>
        <taxon>Peridiniales</taxon>
        <taxon>Peridiniales incertae sedis</taxon>
        <taxon>Zooxanthella</taxon>
    </lineage>
</organism>
<dbReference type="PROSITE" id="PS50297">
    <property type="entry name" value="ANK_REP_REGION"/>
    <property type="match status" value="3"/>
</dbReference>
<evidence type="ECO:0008006" key="6">
    <source>
        <dbReference type="Google" id="ProtNLM"/>
    </source>
</evidence>
<feature type="compositionally biased region" description="Low complexity" evidence="4">
    <location>
        <begin position="623"/>
        <end position="632"/>
    </location>
</feature>
<reference evidence="5" key="1">
    <citation type="submission" date="2021-01" db="EMBL/GenBank/DDBJ databases">
        <authorList>
            <person name="Corre E."/>
            <person name="Pelletier E."/>
            <person name="Niang G."/>
            <person name="Scheremetjew M."/>
            <person name="Finn R."/>
            <person name="Kale V."/>
            <person name="Holt S."/>
            <person name="Cochrane G."/>
            <person name="Meng A."/>
            <person name="Brown T."/>
            <person name="Cohen L."/>
        </authorList>
    </citation>
    <scope>NUCLEOTIDE SEQUENCE</scope>
    <source>
        <strain evidence="5">RCC3387</strain>
    </source>
</reference>
<dbReference type="InterPro" id="IPR051165">
    <property type="entry name" value="Multifunctional_ANK_Repeat"/>
</dbReference>
<dbReference type="PROSITE" id="PS50088">
    <property type="entry name" value="ANK_REPEAT"/>
    <property type="match status" value="3"/>
</dbReference>
<gene>
    <name evidence="5" type="ORF">BRAN1462_LOCUS25394</name>
</gene>
<evidence type="ECO:0000256" key="1">
    <source>
        <dbReference type="ARBA" id="ARBA00022737"/>
    </source>
</evidence>
<dbReference type="SMART" id="SM00248">
    <property type="entry name" value="ANK"/>
    <property type="match status" value="5"/>
</dbReference>
<feature type="repeat" description="ANK" evidence="3">
    <location>
        <begin position="558"/>
        <end position="590"/>
    </location>
</feature>
<feature type="repeat" description="ANK" evidence="3">
    <location>
        <begin position="394"/>
        <end position="426"/>
    </location>
</feature>
<dbReference type="PANTHER" id="PTHR24123">
    <property type="entry name" value="ANKYRIN REPEAT-CONTAINING"/>
    <property type="match status" value="1"/>
</dbReference>
<keyword evidence="2 3" id="KW-0040">ANK repeat</keyword>